<dbReference type="STRING" id="6832.A0A553N890"/>
<dbReference type="Proteomes" id="UP000318571">
    <property type="component" value="Chromosome 8"/>
</dbReference>
<name>A0A553N890_TIGCA</name>
<evidence type="ECO:0000313" key="3">
    <source>
        <dbReference type="Proteomes" id="UP000318571"/>
    </source>
</evidence>
<evidence type="ECO:0000313" key="2">
    <source>
        <dbReference type="EMBL" id="TRY61656.1"/>
    </source>
</evidence>
<accession>A0A553N890</accession>
<dbReference type="Pfam" id="PF17919">
    <property type="entry name" value="RT_RNaseH_2"/>
    <property type="match status" value="1"/>
</dbReference>
<dbReference type="AlphaFoldDB" id="A0A553N890"/>
<reference evidence="2 3" key="1">
    <citation type="journal article" date="2018" name="Nat. Ecol. Evol.">
        <title>Genomic signatures of mitonuclear coevolution across populations of Tigriopus californicus.</title>
        <authorList>
            <person name="Barreto F.S."/>
            <person name="Watson E.T."/>
            <person name="Lima T.G."/>
            <person name="Willett C.S."/>
            <person name="Edmands S."/>
            <person name="Li W."/>
            <person name="Burton R.S."/>
        </authorList>
    </citation>
    <scope>NUCLEOTIDE SEQUENCE [LARGE SCALE GENOMIC DNA]</scope>
    <source>
        <strain evidence="2 3">San Diego</strain>
    </source>
</reference>
<feature type="domain" description="Reverse transcriptase/retrotransposon-derived protein RNase H-like" evidence="1">
    <location>
        <begin position="1"/>
        <end position="73"/>
    </location>
</feature>
<dbReference type="InterPro" id="IPR043502">
    <property type="entry name" value="DNA/RNA_pol_sf"/>
</dbReference>
<organism evidence="2 3">
    <name type="scientific">Tigriopus californicus</name>
    <name type="common">Marine copepod</name>
    <dbReference type="NCBI Taxonomy" id="6832"/>
    <lineage>
        <taxon>Eukaryota</taxon>
        <taxon>Metazoa</taxon>
        <taxon>Ecdysozoa</taxon>
        <taxon>Arthropoda</taxon>
        <taxon>Crustacea</taxon>
        <taxon>Multicrustacea</taxon>
        <taxon>Hexanauplia</taxon>
        <taxon>Copepoda</taxon>
        <taxon>Harpacticoida</taxon>
        <taxon>Harpacticidae</taxon>
        <taxon>Tigriopus</taxon>
    </lineage>
</organism>
<keyword evidence="3" id="KW-1185">Reference proteome</keyword>
<dbReference type="InterPro" id="IPR041577">
    <property type="entry name" value="RT_RNaseH_2"/>
</dbReference>
<evidence type="ECO:0000259" key="1">
    <source>
        <dbReference type="Pfam" id="PF17919"/>
    </source>
</evidence>
<comment type="caution">
    <text evidence="2">The sequence shown here is derived from an EMBL/GenBank/DDBJ whole genome shotgun (WGS) entry which is preliminary data.</text>
</comment>
<dbReference type="GO" id="GO:0071897">
    <property type="term" value="P:DNA biosynthetic process"/>
    <property type="evidence" value="ECO:0007669"/>
    <property type="project" value="UniProtKB-ARBA"/>
</dbReference>
<dbReference type="EMBL" id="VCGU01000459">
    <property type="protein sequence ID" value="TRY61656.1"/>
    <property type="molecule type" value="Genomic_DNA"/>
</dbReference>
<dbReference type="SUPFAM" id="SSF56672">
    <property type="entry name" value="DNA/RNA polymerases"/>
    <property type="match status" value="1"/>
</dbReference>
<protein>
    <recommendedName>
        <fullName evidence="1">Reverse transcriptase/retrotransposon-derived protein RNase H-like domain-containing protein</fullName>
    </recommendedName>
</protein>
<gene>
    <name evidence="2" type="ORF">TCAL_05741</name>
</gene>
<sequence length="147" mass="16827">MTEDHQIAFWKVKDALVRPPVLATFESNKETRINTDASRKNGLGFCLIQLHETKWRILQSGSFFLSPTENHHPLREIFNEQQMGEIENLKLQKIKSALQTNYQFQVRCRKGSEHKIKDALSQNPVDEPGEEDTKVAACCVGFDRGQA</sequence>
<proteinExistence type="predicted"/>